<dbReference type="Gene3D" id="3.60.15.10">
    <property type="entry name" value="Ribonuclease Z/Hydroxyacylglutathione hydrolase-like"/>
    <property type="match status" value="1"/>
</dbReference>
<dbReference type="InterPro" id="IPR036866">
    <property type="entry name" value="RibonucZ/Hydroxyglut_hydro"/>
</dbReference>
<name>X0VUZ5_9ZZZZ</name>
<evidence type="ECO:0000313" key="1">
    <source>
        <dbReference type="EMBL" id="GAG16278.1"/>
    </source>
</evidence>
<sequence>MLTGDTSYRSWKEFIEEKYIDSDLSSEILLASHHGSISFFDDPNDEKNYYVSHIKKINPAMTIISYGDNNLLDDKAVKLYKEYSRGPNHGNKVYTTLDKGNMLLMIKGEVGWSLSSN</sequence>
<dbReference type="EMBL" id="BARS01033903">
    <property type="protein sequence ID" value="GAG16278.1"/>
    <property type="molecule type" value="Genomic_DNA"/>
</dbReference>
<organism evidence="1">
    <name type="scientific">marine sediment metagenome</name>
    <dbReference type="NCBI Taxonomy" id="412755"/>
    <lineage>
        <taxon>unclassified sequences</taxon>
        <taxon>metagenomes</taxon>
        <taxon>ecological metagenomes</taxon>
    </lineage>
</organism>
<gene>
    <name evidence="1" type="ORF">S01H1_52453</name>
</gene>
<proteinExistence type="predicted"/>
<dbReference type="AlphaFoldDB" id="X0VUZ5"/>
<comment type="caution">
    <text evidence="1">The sequence shown here is derived from an EMBL/GenBank/DDBJ whole genome shotgun (WGS) entry which is preliminary data.</text>
</comment>
<reference evidence="1" key="1">
    <citation type="journal article" date="2014" name="Front. Microbiol.">
        <title>High frequency of phylogenetically diverse reductive dehalogenase-homologous genes in deep subseafloor sedimentary metagenomes.</title>
        <authorList>
            <person name="Kawai M."/>
            <person name="Futagami T."/>
            <person name="Toyoda A."/>
            <person name="Takaki Y."/>
            <person name="Nishi S."/>
            <person name="Hori S."/>
            <person name="Arai W."/>
            <person name="Tsubouchi T."/>
            <person name="Morono Y."/>
            <person name="Uchiyama I."/>
            <person name="Ito T."/>
            <person name="Fujiyama A."/>
            <person name="Inagaki F."/>
            <person name="Takami H."/>
        </authorList>
    </citation>
    <scope>NUCLEOTIDE SEQUENCE</scope>
    <source>
        <strain evidence="1">Expedition CK06-06</strain>
    </source>
</reference>
<accession>X0VUZ5</accession>
<protein>
    <submittedName>
        <fullName evidence="1">Uncharacterized protein</fullName>
    </submittedName>
</protein>